<dbReference type="PANTHER" id="PTHR46558:SF4">
    <property type="entry name" value="DNA-BIDING PHAGE PROTEIN"/>
    <property type="match status" value="1"/>
</dbReference>
<dbReference type="SMART" id="SM00530">
    <property type="entry name" value="HTH_XRE"/>
    <property type="match status" value="1"/>
</dbReference>
<gene>
    <name evidence="3" type="ORF">A4V09_11375</name>
</gene>
<dbReference type="EMBL" id="CP015405">
    <property type="protein sequence ID" value="ANU76316.1"/>
    <property type="molecule type" value="Genomic_DNA"/>
</dbReference>
<dbReference type="Proteomes" id="UP000092574">
    <property type="component" value="Chromosome"/>
</dbReference>
<dbReference type="AlphaFoldDB" id="A0A1C7I9I1"/>
<dbReference type="STRING" id="1796616.A4V09_11375"/>
<dbReference type="PROSITE" id="PS50943">
    <property type="entry name" value="HTH_CROC1"/>
    <property type="match status" value="1"/>
</dbReference>
<reference evidence="3" key="1">
    <citation type="submission" date="2017-04" db="EMBL/GenBank/DDBJ databases">
        <title>Complete Genome Sequences of Twelve Strains of a Stable Defined Moderately Diverse Mouse Microbiota 2 (sDMDMm2).</title>
        <authorList>
            <person name="Uchimura Y."/>
            <person name="Wyss M."/>
            <person name="Brugiroux S."/>
            <person name="Limenitakis J.P."/>
            <person name="Stecher B."/>
            <person name="McCoy K.D."/>
            <person name="Macpherson A.J."/>
        </authorList>
    </citation>
    <scope>NUCLEOTIDE SEQUENCE</scope>
    <source>
        <strain evidence="3">YL58</strain>
    </source>
</reference>
<feature type="domain" description="HTH cro/C1-type" evidence="2">
    <location>
        <begin position="7"/>
        <end position="61"/>
    </location>
</feature>
<proteinExistence type="predicted"/>
<evidence type="ECO:0000256" key="1">
    <source>
        <dbReference type="ARBA" id="ARBA00023125"/>
    </source>
</evidence>
<protein>
    <submittedName>
        <fullName evidence="3">Transcriptional regulator</fullName>
    </submittedName>
</protein>
<dbReference type="SUPFAM" id="SSF47413">
    <property type="entry name" value="lambda repressor-like DNA-binding domains"/>
    <property type="match status" value="1"/>
</dbReference>
<evidence type="ECO:0000313" key="3">
    <source>
        <dbReference type="EMBL" id="ANU76316.1"/>
    </source>
</evidence>
<dbReference type="PANTHER" id="PTHR46558">
    <property type="entry name" value="TRACRIPTIONAL REGULATORY PROTEIN-RELATED-RELATED"/>
    <property type="match status" value="1"/>
</dbReference>
<dbReference type="Gene3D" id="1.10.260.40">
    <property type="entry name" value="lambda repressor-like DNA-binding domains"/>
    <property type="match status" value="1"/>
</dbReference>
<organism evidence="3 4">
    <name type="scientific">Blautia pseudococcoides</name>
    <dbReference type="NCBI Taxonomy" id="1796616"/>
    <lineage>
        <taxon>Bacteria</taxon>
        <taxon>Bacillati</taxon>
        <taxon>Bacillota</taxon>
        <taxon>Clostridia</taxon>
        <taxon>Lachnospirales</taxon>
        <taxon>Lachnospiraceae</taxon>
        <taxon>Blautia</taxon>
    </lineage>
</organism>
<dbReference type="OrthoDB" id="2735991at2"/>
<dbReference type="RefSeq" id="WP_065542486.1">
    <property type="nucleotide sequence ID" value="NZ_CP015405.2"/>
</dbReference>
<dbReference type="Pfam" id="PF01381">
    <property type="entry name" value="HTH_3"/>
    <property type="match status" value="1"/>
</dbReference>
<dbReference type="KEGG" id="byl:A4V09_11375"/>
<sequence>MEIRDRIAEVRAAVDKNQEEFGNILGVTKSTISLLETKKREPSERLIRDICREFAINEEWLRNGTGDMFVKFTPMEKAYNRFGYIMENSSLSKKAALAVLLELLYTVPDDKWDKIMDQYNEALREG</sequence>
<dbReference type="CDD" id="cd00093">
    <property type="entry name" value="HTH_XRE"/>
    <property type="match status" value="1"/>
</dbReference>
<dbReference type="InterPro" id="IPR001387">
    <property type="entry name" value="Cro/C1-type_HTH"/>
</dbReference>
<keyword evidence="1" id="KW-0238">DNA-binding</keyword>
<evidence type="ECO:0000259" key="2">
    <source>
        <dbReference type="PROSITE" id="PS50943"/>
    </source>
</evidence>
<keyword evidence="4" id="KW-1185">Reference proteome</keyword>
<name>A0A1C7I9I1_9FIRM</name>
<accession>A0A1C7I9I1</accession>
<dbReference type="GO" id="GO:0003677">
    <property type="term" value="F:DNA binding"/>
    <property type="evidence" value="ECO:0007669"/>
    <property type="project" value="UniProtKB-KW"/>
</dbReference>
<dbReference type="InterPro" id="IPR010982">
    <property type="entry name" value="Lambda_DNA-bd_dom_sf"/>
</dbReference>
<evidence type="ECO:0000313" key="4">
    <source>
        <dbReference type="Proteomes" id="UP000092574"/>
    </source>
</evidence>